<keyword evidence="1" id="KW-0479">Metal-binding</keyword>
<feature type="compositionally biased region" description="Acidic residues" evidence="4">
    <location>
        <begin position="499"/>
        <end position="508"/>
    </location>
</feature>
<feature type="region of interest" description="Disordered" evidence="4">
    <location>
        <begin position="186"/>
        <end position="239"/>
    </location>
</feature>
<protein>
    <recommendedName>
        <fullName evidence="7">BIR-domain-containing protein</fullName>
    </recommendedName>
</protein>
<proteinExistence type="predicted"/>
<feature type="compositionally biased region" description="Basic residues" evidence="4">
    <location>
        <begin position="361"/>
        <end position="374"/>
    </location>
</feature>
<organism evidence="5 6">
    <name type="scientific">Rhodofomes roseus</name>
    <dbReference type="NCBI Taxonomy" id="34475"/>
    <lineage>
        <taxon>Eukaryota</taxon>
        <taxon>Fungi</taxon>
        <taxon>Dikarya</taxon>
        <taxon>Basidiomycota</taxon>
        <taxon>Agaricomycotina</taxon>
        <taxon>Agaricomycetes</taxon>
        <taxon>Polyporales</taxon>
        <taxon>Rhodofomes</taxon>
    </lineage>
</organism>
<evidence type="ECO:0000256" key="2">
    <source>
        <dbReference type="ARBA" id="ARBA00022833"/>
    </source>
</evidence>
<evidence type="ECO:0000256" key="1">
    <source>
        <dbReference type="ARBA" id="ARBA00022723"/>
    </source>
</evidence>
<keyword evidence="6" id="KW-1185">Reference proteome</keyword>
<dbReference type="EMBL" id="JADCUA010000027">
    <property type="protein sequence ID" value="KAH9831163.1"/>
    <property type="molecule type" value="Genomic_DNA"/>
</dbReference>
<dbReference type="SUPFAM" id="SSF57924">
    <property type="entry name" value="Inhibitor of apoptosis (IAP) repeat"/>
    <property type="match status" value="2"/>
</dbReference>
<feature type="compositionally biased region" description="Basic residues" evidence="4">
    <location>
        <begin position="618"/>
        <end position="627"/>
    </location>
</feature>
<evidence type="ECO:0000256" key="4">
    <source>
        <dbReference type="SAM" id="MobiDB-lite"/>
    </source>
</evidence>
<dbReference type="PANTHER" id="PTHR46771:SF5">
    <property type="entry name" value="DETERIN"/>
    <property type="match status" value="1"/>
</dbReference>
<feature type="compositionally biased region" description="Low complexity" evidence="4">
    <location>
        <begin position="252"/>
        <end position="292"/>
    </location>
</feature>
<sequence length="883" mass="94710">MESLQARLDTYKAKRTKQSLVRSTSSNAPKWPHPPSYLATPRTLAEAGFYYDPSPEEPDNVTCFVCGKELSEWEPEDDPFELHYKKCNRNCAWASARCGIELEKGKNGQFHFPDASRMPTSKVMEKARLETFTALNNGWPHDATKGHGANSKKMAKAGFVFTPGHLGDDSATCFYCDLALNGWDEDDDPTEEHVKRVNRSGKLCPFLNPSTTKSTQAKAPSRATDSKPSSHAMLPSSEDELAGSIASAYNSNSNVSRSMRSSVNRAPASTSASKTPASGSRRSTRGTGSRTTPLAGSEVSETENASGSEAGKRVSKTKGKRKGTAASSKAKDRMQVVEEEVEPVVDSGGRDEVAEAEPLPKPKRGPGRPPKHKKPESVAEEIEVEPEPAKEPAKKGLARTRSKANLASDSDVPQSLTSGSKSGSRRKTTAKAKETPIPDTEDEQIQEVPAAKPGPGKRQTRKGEDSEPPSGAPGPSRGKGVKGRTVSRSKAKQVTPPEPDSDVEMLEEEPMKATAKATKARTAKGKAPARPQEDVSSASDDAGYATAEPPKPRISKGRPSRTTDEAPTKHRGRVLSTEDEGDSDVVMTDHAPAQPKDEVRRKDWRSPPRSTSSDAAGHRHPAIKKLSHVSGKSKVSQTTRSSTSTVNSSRTKIVEISDDEGDDVPPQRDLRETGAASAAATKGGRKLQPEVVVNKRLSQTSAASEAPSSKGRAKAHVDAMPSRSFQSPTSRTSTGSSKGKKVQVEVLIPTRTSTGSRSSAKGPGGLVAAINSKHVAEASASTPPPSDPFRAVTPPPASPPASTSPEDNPMSEPDDSFPFTPMLPMVPVHRLDVLTEEESSLTVEQWIRREIEAECRLLKEEAERRIAAVREKAAEVRKVVEAL</sequence>
<feature type="compositionally biased region" description="Basic residues" evidence="4">
    <location>
        <begin position="479"/>
        <end position="491"/>
    </location>
</feature>
<feature type="compositionally biased region" description="Polar residues" evidence="4">
    <location>
        <begin position="750"/>
        <end position="759"/>
    </location>
</feature>
<evidence type="ECO:0000313" key="5">
    <source>
        <dbReference type="EMBL" id="KAH9831163.1"/>
    </source>
</evidence>
<feature type="compositionally biased region" description="Polar residues" evidence="4">
    <location>
        <begin position="696"/>
        <end position="707"/>
    </location>
</feature>
<dbReference type="GeneID" id="72006851"/>
<accession>A0ABQ8K2Z9</accession>
<feature type="compositionally biased region" description="Low complexity" evidence="4">
    <location>
        <begin position="632"/>
        <end position="651"/>
    </location>
</feature>
<reference evidence="5 6" key="1">
    <citation type="journal article" date="2021" name="Environ. Microbiol.">
        <title>Gene family expansions and transcriptome signatures uncover fungal adaptations to wood decay.</title>
        <authorList>
            <person name="Hage H."/>
            <person name="Miyauchi S."/>
            <person name="Viragh M."/>
            <person name="Drula E."/>
            <person name="Min B."/>
            <person name="Chaduli D."/>
            <person name="Navarro D."/>
            <person name="Favel A."/>
            <person name="Norest M."/>
            <person name="Lesage-Meessen L."/>
            <person name="Balint B."/>
            <person name="Merenyi Z."/>
            <person name="de Eugenio L."/>
            <person name="Morin E."/>
            <person name="Martinez A.T."/>
            <person name="Baldrian P."/>
            <person name="Stursova M."/>
            <person name="Martinez M.J."/>
            <person name="Novotny C."/>
            <person name="Magnuson J.K."/>
            <person name="Spatafora J.W."/>
            <person name="Maurice S."/>
            <person name="Pangilinan J."/>
            <person name="Andreopoulos W."/>
            <person name="LaButti K."/>
            <person name="Hundley H."/>
            <person name="Na H."/>
            <person name="Kuo A."/>
            <person name="Barry K."/>
            <person name="Lipzen A."/>
            <person name="Henrissat B."/>
            <person name="Riley R."/>
            <person name="Ahrendt S."/>
            <person name="Nagy L.G."/>
            <person name="Grigoriev I.V."/>
            <person name="Martin F."/>
            <person name="Rosso M.N."/>
        </authorList>
    </citation>
    <scope>NUCLEOTIDE SEQUENCE [LARGE SCALE GENOMIC DNA]</scope>
    <source>
        <strain evidence="5 6">CIRM-BRFM 1785</strain>
    </source>
</reference>
<dbReference type="CDD" id="cd00022">
    <property type="entry name" value="BIR"/>
    <property type="match status" value="2"/>
</dbReference>
<feature type="compositionally biased region" description="Basic residues" evidence="4">
    <location>
        <begin position="313"/>
        <end position="323"/>
    </location>
</feature>
<keyword evidence="3" id="KW-0175">Coiled coil</keyword>
<dbReference type="Gene3D" id="1.10.1170.10">
    <property type="entry name" value="Inhibitor Of Apoptosis Protein (2mihbC-IAP-1), Chain A"/>
    <property type="match status" value="2"/>
</dbReference>
<feature type="coiled-coil region" evidence="3">
    <location>
        <begin position="852"/>
        <end position="879"/>
    </location>
</feature>
<dbReference type="RefSeq" id="XP_047774324.1">
    <property type="nucleotide sequence ID" value="XM_047926119.1"/>
</dbReference>
<name>A0ABQ8K2Z9_9APHY</name>
<feature type="region of interest" description="Disordered" evidence="4">
    <location>
        <begin position="15"/>
        <end position="37"/>
    </location>
</feature>
<comment type="caution">
    <text evidence="5">The sequence shown here is derived from an EMBL/GenBank/DDBJ whole genome shotgun (WGS) entry which is preliminary data.</text>
</comment>
<dbReference type="InterPro" id="IPR001370">
    <property type="entry name" value="BIR_rpt"/>
</dbReference>
<keyword evidence="2" id="KW-0862">Zinc</keyword>
<evidence type="ECO:0000256" key="3">
    <source>
        <dbReference type="SAM" id="Coils"/>
    </source>
</evidence>
<dbReference type="Proteomes" id="UP000814176">
    <property type="component" value="Unassembled WGS sequence"/>
</dbReference>
<dbReference type="Pfam" id="PF00653">
    <property type="entry name" value="BIR"/>
    <property type="match status" value="2"/>
</dbReference>
<feature type="region of interest" description="Disordered" evidence="4">
    <location>
        <begin position="252"/>
        <end position="818"/>
    </location>
</feature>
<gene>
    <name evidence="5" type="ORF">C8Q71DRAFT_816549</name>
</gene>
<evidence type="ECO:0000313" key="6">
    <source>
        <dbReference type="Proteomes" id="UP000814176"/>
    </source>
</evidence>
<feature type="compositionally biased region" description="Basic and acidic residues" evidence="4">
    <location>
        <begin position="595"/>
        <end position="606"/>
    </location>
</feature>
<feature type="compositionally biased region" description="Polar residues" evidence="4">
    <location>
        <begin position="208"/>
        <end position="218"/>
    </location>
</feature>
<dbReference type="InterPro" id="IPR051190">
    <property type="entry name" value="Baculoviral_IAP"/>
</dbReference>
<dbReference type="PROSITE" id="PS50143">
    <property type="entry name" value="BIR_REPEAT_2"/>
    <property type="match status" value="2"/>
</dbReference>
<dbReference type="PANTHER" id="PTHR46771">
    <property type="entry name" value="DETERIN"/>
    <property type="match status" value="1"/>
</dbReference>
<feature type="compositionally biased region" description="Pro residues" evidence="4">
    <location>
        <begin position="782"/>
        <end position="799"/>
    </location>
</feature>
<feature type="compositionally biased region" description="Polar residues" evidence="4">
    <location>
        <begin position="18"/>
        <end position="28"/>
    </location>
</feature>
<feature type="compositionally biased region" description="Polar residues" evidence="4">
    <location>
        <begin position="403"/>
        <end position="422"/>
    </location>
</feature>
<dbReference type="SMART" id="SM00238">
    <property type="entry name" value="BIR"/>
    <property type="match status" value="2"/>
</dbReference>
<feature type="compositionally biased region" description="Low complexity" evidence="4">
    <location>
        <begin position="727"/>
        <end position="737"/>
    </location>
</feature>
<evidence type="ECO:0008006" key="7">
    <source>
        <dbReference type="Google" id="ProtNLM"/>
    </source>
</evidence>